<name>A0A1B0BA61_9MUSC</name>
<keyword evidence="1" id="KW-0472">Membrane</keyword>
<reference evidence="3" key="1">
    <citation type="submission" date="2015-01" db="EMBL/GenBank/DDBJ databases">
        <authorList>
            <person name="Aksoy S."/>
            <person name="Warren W."/>
            <person name="Wilson R.K."/>
        </authorList>
    </citation>
    <scope>NUCLEOTIDE SEQUENCE [LARGE SCALE GENOMIC DNA]</scope>
    <source>
        <strain evidence="3">IAEA</strain>
    </source>
</reference>
<dbReference type="EMBL" id="JXJN01010830">
    <property type="status" value="NOT_ANNOTATED_CDS"/>
    <property type="molecule type" value="Genomic_DNA"/>
</dbReference>
<dbReference type="AlphaFoldDB" id="A0A1B0BA61"/>
<dbReference type="Proteomes" id="UP000092460">
    <property type="component" value="Unassembled WGS sequence"/>
</dbReference>
<reference evidence="2" key="2">
    <citation type="submission" date="2020-05" db="UniProtKB">
        <authorList>
            <consortium name="EnsemblMetazoa"/>
        </authorList>
    </citation>
    <scope>IDENTIFICATION</scope>
    <source>
        <strain evidence="2">IAEA</strain>
    </source>
</reference>
<keyword evidence="1" id="KW-1133">Transmembrane helix</keyword>
<feature type="transmembrane region" description="Helical" evidence="1">
    <location>
        <begin position="37"/>
        <end position="57"/>
    </location>
</feature>
<dbReference type="EnsemblMetazoa" id="GPPI023696-RA">
    <property type="protein sequence ID" value="GPPI023696-PA"/>
    <property type="gene ID" value="GPPI023696"/>
</dbReference>
<evidence type="ECO:0000313" key="3">
    <source>
        <dbReference type="Proteomes" id="UP000092460"/>
    </source>
</evidence>
<evidence type="ECO:0000256" key="1">
    <source>
        <dbReference type="SAM" id="Phobius"/>
    </source>
</evidence>
<keyword evidence="3" id="KW-1185">Reference proteome</keyword>
<evidence type="ECO:0000313" key="2">
    <source>
        <dbReference type="EnsemblMetazoa" id="GPPI023696-PA"/>
    </source>
</evidence>
<keyword evidence="1" id="KW-0812">Transmembrane</keyword>
<protein>
    <submittedName>
        <fullName evidence="2">Uncharacterized protein</fullName>
    </submittedName>
</protein>
<proteinExistence type="predicted"/>
<sequence>MAKEFLKVITEVNERQRKLRSRIIIYSVANEDIDRQFFIISCFLVLVVGLIIIFDNFKGREREREREFFPKDLPGKFANDNFEEGEEKDKKFLGTPYESLIRKHKIDAISLNQQITEVREEVAKWKVREGGCKYSKFFNKCNVILSILVWKWYRVGALGQIISDNTF</sequence>
<accession>A0A1B0BA61</accession>
<dbReference type="VEuPathDB" id="VectorBase:GPPI023696"/>
<organism evidence="2 3">
    <name type="scientific">Glossina palpalis gambiensis</name>
    <dbReference type="NCBI Taxonomy" id="67801"/>
    <lineage>
        <taxon>Eukaryota</taxon>
        <taxon>Metazoa</taxon>
        <taxon>Ecdysozoa</taxon>
        <taxon>Arthropoda</taxon>
        <taxon>Hexapoda</taxon>
        <taxon>Insecta</taxon>
        <taxon>Pterygota</taxon>
        <taxon>Neoptera</taxon>
        <taxon>Endopterygota</taxon>
        <taxon>Diptera</taxon>
        <taxon>Brachycera</taxon>
        <taxon>Muscomorpha</taxon>
        <taxon>Hippoboscoidea</taxon>
        <taxon>Glossinidae</taxon>
        <taxon>Glossina</taxon>
    </lineage>
</organism>